<evidence type="ECO:0000313" key="3">
    <source>
        <dbReference type="Proteomes" id="UP000020406"/>
    </source>
</evidence>
<evidence type="ECO:0000313" key="2">
    <source>
        <dbReference type="EMBL" id="MCD8473020.1"/>
    </source>
</evidence>
<gene>
    <name evidence="1" type="ORF">AF72_06450</name>
    <name evidence="2" type="ORF">LPH55_05975</name>
</gene>
<comment type="caution">
    <text evidence="1">The sequence shown here is derived from an EMBL/GenBank/DDBJ whole genome shotgun (WGS) entry which is preliminary data.</text>
</comment>
<sequence length="103" mass="11137">MSKVTFTFRVDEVLKNAFATTVKAHDHSGALLLHDFICAGVQEQQQAAEHDAWFHRQVQTGLDSANVACLVPVAKVEVKCAVCHVAGSKHPNDGIALDARSDL</sequence>
<reference evidence="2" key="2">
    <citation type="submission" date="2021-11" db="EMBL/GenBank/DDBJ databases">
        <title>Genome sequence of Xylella taiwanensis PLS432.</title>
        <authorList>
            <person name="Weng L.-W."/>
            <person name="Su C.-C."/>
            <person name="Tsai C.-W."/>
            <person name="Kuo C.-H."/>
        </authorList>
    </citation>
    <scope>NUCLEOTIDE SEQUENCE</scope>
    <source>
        <strain evidence="2">PLS432</strain>
    </source>
</reference>
<dbReference type="RefSeq" id="WP_038271126.1">
    <property type="nucleotide sequence ID" value="NZ_CP053627.1"/>
</dbReference>
<organism evidence="1 3">
    <name type="scientific">Xylella taiwanensis</name>
    <dbReference type="NCBI Taxonomy" id="1444770"/>
    <lineage>
        <taxon>Bacteria</taxon>
        <taxon>Pseudomonadati</taxon>
        <taxon>Pseudomonadota</taxon>
        <taxon>Gammaproteobacteria</taxon>
        <taxon>Lysobacterales</taxon>
        <taxon>Lysobacteraceae</taxon>
        <taxon>Xylella</taxon>
    </lineage>
</organism>
<dbReference type="EMBL" id="JDSQ01000008">
    <property type="protein sequence ID" value="EWS78330.1"/>
    <property type="molecule type" value="Genomic_DNA"/>
</dbReference>
<keyword evidence="4" id="KW-1185">Reference proteome</keyword>
<accession>Z9JIU1</accession>
<dbReference type="Proteomes" id="UP001430701">
    <property type="component" value="Unassembled WGS sequence"/>
</dbReference>
<dbReference type="AlphaFoldDB" id="Z9JIU1"/>
<proteinExistence type="predicted"/>
<protein>
    <submittedName>
        <fullName evidence="1">Uncharacterized protein</fullName>
    </submittedName>
</protein>
<dbReference type="KEGG" id="xtw:AB672_01230"/>
<dbReference type="PATRIC" id="fig|1444770.3.peg.1537"/>
<dbReference type="Proteomes" id="UP000020406">
    <property type="component" value="Unassembled WGS sequence"/>
</dbReference>
<dbReference type="GeneID" id="68899896"/>
<evidence type="ECO:0000313" key="1">
    <source>
        <dbReference type="EMBL" id="EWS78330.1"/>
    </source>
</evidence>
<dbReference type="eggNOG" id="COG3905">
    <property type="taxonomic scope" value="Bacteria"/>
</dbReference>
<reference evidence="1 3" key="1">
    <citation type="journal article" date="2014" name="Genome Announc.">
        <title>Draft Genome Sequence of Xylella fastidiosa Pear Leaf Scorch Strain in Taiwan.</title>
        <authorList>
            <person name="Su C.C."/>
            <person name="Deng W.L."/>
            <person name="Jan F.J."/>
            <person name="Chang C.J."/>
            <person name="Huang H."/>
            <person name="Chen J."/>
        </authorList>
    </citation>
    <scope>NUCLEOTIDE SEQUENCE [LARGE SCALE GENOMIC DNA]</scope>
    <source>
        <strain evidence="1 3">PLS229</strain>
    </source>
</reference>
<evidence type="ECO:0000313" key="4">
    <source>
        <dbReference type="Proteomes" id="UP001430701"/>
    </source>
</evidence>
<dbReference type="EMBL" id="JAJPPU010000002">
    <property type="protein sequence ID" value="MCD8473020.1"/>
    <property type="molecule type" value="Genomic_DNA"/>
</dbReference>
<name>Z9JIU1_9GAMM</name>
<dbReference type="Gene3D" id="6.20.450.20">
    <property type="match status" value="1"/>
</dbReference>
<dbReference type="STRING" id="1444770.AF72_06450"/>